<feature type="domain" description="Serine aminopeptidase S33" evidence="2">
    <location>
        <begin position="65"/>
        <end position="165"/>
    </location>
</feature>
<protein>
    <submittedName>
        <fullName evidence="3">Hydrolase of the alpha/beta superfamily</fullName>
    </submittedName>
</protein>
<keyword evidence="3" id="KW-0378">Hydrolase</keyword>
<dbReference type="Pfam" id="PF12146">
    <property type="entry name" value="Hydrolase_4"/>
    <property type="match status" value="1"/>
</dbReference>
<dbReference type="PIRSF" id="PIRSF037442">
    <property type="entry name" value="UCP037442_abhydr"/>
    <property type="match status" value="1"/>
</dbReference>
<gene>
    <name evidence="3" type="ORF">BLSMQ_3689</name>
</gene>
<dbReference type="eggNOG" id="COG4757">
    <property type="taxonomic scope" value="Bacteria"/>
</dbReference>
<reference evidence="4" key="1">
    <citation type="submission" date="2016-09" db="EMBL/GenBank/DDBJ databases">
        <title>Complete Genome Sequence of Brevibacterium linens SMQ-1335.</title>
        <authorList>
            <person name="de Melo A.G."/>
            <person name="Labrie S.J."/>
            <person name="Dumaresq J."/>
            <person name="Roberts R.J."/>
            <person name="Tremblay D.M."/>
            <person name="Moineau S."/>
        </authorList>
    </citation>
    <scope>NUCLEOTIDE SEQUENCE [LARGE SCALE GENOMIC DNA]</scope>
    <source>
        <strain evidence="4">SMQ-1335</strain>
    </source>
</reference>
<sequence>MLMTSTMMSSVRIPVTGGPHSETTGSRDQAAGDTERHSHVVGTVLMPPETPVGFLTVHPATATPARFYTKFAEYAVNQGLAVLTYDVRGVAASGPASEHARLRMRDWMQEDANAVADWANREYPELPKPAIGHSLGGHALLLGNANAGLHGIVTVGTALAALQDINPRSERLRVGLILRALGPLISPLVGYAPGKRLGLGEDIPTAAMLEWGRWVQMSEYFFDDPSLGATARMARLRTPVLAIGASDDNWASATQIDALVDHIRLAEVQRRTITPEELEVDRIGHHGLFRRRVAEKAWPEIITWLLRRLPRH</sequence>
<name>A0A1D7W8L0_BREAU</name>
<dbReference type="InterPro" id="IPR017208">
    <property type="entry name" value="UCP037442_abhydr"/>
</dbReference>
<dbReference type="EMBL" id="CP017150">
    <property type="protein sequence ID" value="AOP55387.1"/>
    <property type="molecule type" value="Genomic_DNA"/>
</dbReference>
<dbReference type="InterPro" id="IPR029058">
    <property type="entry name" value="AB_hydrolase_fold"/>
</dbReference>
<dbReference type="InterPro" id="IPR022742">
    <property type="entry name" value="Hydrolase_4"/>
</dbReference>
<dbReference type="KEGG" id="blin:BLSMQ_3689"/>
<feature type="region of interest" description="Disordered" evidence="1">
    <location>
        <begin position="1"/>
        <end position="36"/>
    </location>
</feature>
<evidence type="ECO:0000259" key="2">
    <source>
        <dbReference type="Pfam" id="PF12146"/>
    </source>
</evidence>
<dbReference type="AlphaFoldDB" id="A0A1D7W8L0"/>
<evidence type="ECO:0000256" key="1">
    <source>
        <dbReference type="SAM" id="MobiDB-lite"/>
    </source>
</evidence>
<dbReference type="SUPFAM" id="SSF53474">
    <property type="entry name" value="alpha/beta-Hydrolases"/>
    <property type="match status" value="1"/>
</dbReference>
<evidence type="ECO:0000313" key="4">
    <source>
        <dbReference type="Proteomes" id="UP000094793"/>
    </source>
</evidence>
<accession>A0A1D7W8L0</accession>
<dbReference type="Gene3D" id="3.40.50.1820">
    <property type="entry name" value="alpha/beta hydrolase"/>
    <property type="match status" value="1"/>
</dbReference>
<evidence type="ECO:0000313" key="3">
    <source>
        <dbReference type="EMBL" id="AOP55387.1"/>
    </source>
</evidence>
<dbReference type="Proteomes" id="UP000094793">
    <property type="component" value="Chromosome"/>
</dbReference>
<dbReference type="GO" id="GO:0016787">
    <property type="term" value="F:hydrolase activity"/>
    <property type="evidence" value="ECO:0007669"/>
    <property type="project" value="UniProtKB-KW"/>
</dbReference>
<organism evidence="3 4">
    <name type="scientific">Brevibacterium aurantiacum</name>
    <dbReference type="NCBI Taxonomy" id="273384"/>
    <lineage>
        <taxon>Bacteria</taxon>
        <taxon>Bacillati</taxon>
        <taxon>Actinomycetota</taxon>
        <taxon>Actinomycetes</taxon>
        <taxon>Micrococcales</taxon>
        <taxon>Brevibacteriaceae</taxon>
        <taxon>Brevibacterium</taxon>
    </lineage>
</organism>
<proteinExistence type="predicted"/>
<dbReference type="PATRIC" id="fig|1703.10.peg.3805"/>